<sequence>MSATTAAPVSTSVRRHRTSLLIGAGALLAVVVAALLGSGAGSATPFDPDNAGADGARALARVLADQGIDVEVARSAAELERVPVDASTTVVVVNPFELGESTADRLREHAADAATLVVVGAGPGVADEWGSLGGGARVSLTPGREADCDDPVFAGLALETDTATVYPGDGCFDGREGAVTARPDSGLLLFGAEEALTNDQVLRADNAAVALRLLGQSPRLVWYVPDAADRLGDDRASLGSLLPRWVVPGLVLAFFAALALALWRGRRFGPLATEPLPVVVRAVETTRSLGRLYRRSGDRQHAAQALRRASRARCAERLRIGSAASPETVVREVARRTGHPLPAVRALLDPAADVPSTDHDLIALAHDLAELEEEVRTP</sequence>
<keyword evidence="1" id="KW-0472">Membrane</keyword>
<gene>
    <name evidence="3" type="ORF">GRQ65_13030</name>
</gene>
<dbReference type="AlphaFoldDB" id="A0A6L7F164"/>
<accession>A0A6L7F164</accession>
<feature type="domain" description="DUF4350" evidence="2">
    <location>
        <begin position="48"/>
        <end position="214"/>
    </location>
</feature>
<keyword evidence="4" id="KW-1185">Reference proteome</keyword>
<comment type="caution">
    <text evidence="3">The sequence shown here is derived from an EMBL/GenBank/DDBJ whole genome shotgun (WGS) entry which is preliminary data.</text>
</comment>
<evidence type="ECO:0000313" key="4">
    <source>
        <dbReference type="Proteomes" id="UP000473325"/>
    </source>
</evidence>
<dbReference type="RefSeq" id="WP_160878403.1">
    <property type="nucleotide sequence ID" value="NZ_WUEK01000007.1"/>
</dbReference>
<evidence type="ECO:0000256" key="1">
    <source>
        <dbReference type="SAM" id="Phobius"/>
    </source>
</evidence>
<keyword evidence="1" id="KW-0812">Transmembrane</keyword>
<keyword evidence="1" id="KW-1133">Transmembrane helix</keyword>
<reference evidence="3 4" key="1">
    <citation type="submission" date="2019-12" db="EMBL/GenBank/DDBJ databases">
        <authorList>
            <person name="Kun Z."/>
        </authorList>
    </citation>
    <scope>NUCLEOTIDE SEQUENCE [LARGE SCALE GENOMIC DNA]</scope>
    <source>
        <strain evidence="3 4">YIM 123512</strain>
    </source>
</reference>
<protein>
    <submittedName>
        <fullName evidence="3">DUF4350 domain-containing protein</fullName>
    </submittedName>
</protein>
<proteinExistence type="predicted"/>
<dbReference type="Proteomes" id="UP000473325">
    <property type="component" value="Unassembled WGS sequence"/>
</dbReference>
<dbReference type="EMBL" id="WUEK01000007">
    <property type="protein sequence ID" value="MXG90471.1"/>
    <property type="molecule type" value="Genomic_DNA"/>
</dbReference>
<dbReference type="Pfam" id="PF14258">
    <property type="entry name" value="DUF4350"/>
    <property type="match status" value="1"/>
</dbReference>
<name>A0A6L7F164_9ACTN</name>
<feature type="transmembrane region" description="Helical" evidence="1">
    <location>
        <begin position="245"/>
        <end position="263"/>
    </location>
</feature>
<dbReference type="InterPro" id="IPR025646">
    <property type="entry name" value="DUF4350"/>
</dbReference>
<evidence type="ECO:0000313" key="3">
    <source>
        <dbReference type="EMBL" id="MXG90471.1"/>
    </source>
</evidence>
<evidence type="ECO:0000259" key="2">
    <source>
        <dbReference type="Pfam" id="PF14258"/>
    </source>
</evidence>
<organism evidence="3 4">
    <name type="scientific">Nocardioides flavescens</name>
    <dbReference type="NCBI Taxonomy" id="2691959"/>
    <lineage>
        <taxon>Bacteria</taxon>
        <taxon>Bacillati</taxon>
        <taxon>Actinomycetota</taxon>
        <taxon>Actinomycetes</taxon>
        <taxon>Propionibacteriales</taxon>
        <taxon>Nocardioidaceae</taxon>
        <taxon>Nocardioides</taxon>
    </lineage>
</organism>